<reference evidence="1 2" key="1">
    <citation type="journal article" date="2021" name="BMC Genomics">
        <title>Datura genome reveals duplications of psychoactive alkaloid biosynthetic genes and high mutation rate following tissue culture.</title>
        <authorList>
            <person name="Rajewski A."/>
            <person name="Carter-House D."/>
            <person name="Stajich J."/>
            <person name="Litt A."/>
        </authorList>
    </citation>
    <scope>NUCLEOTIDE SEQUENCE [LARGE SCALE GENOMIC DNA]</scope>
    <source>
        <strain evidence="1">AR-01</strain>
    </source>
</reference>
<gene>
    <name evidence="1" type="ORF">HAX54_010584</name>
</gene>
<evidence type="ECO:0000313" key="1">
    <source>
        <dbReference type="EMBL" id="MCD7470603.1"/>
    </source>
</evidence>
<protein>
    <submittedName>
        <fullName evidence="1">Uncharacterized protein</fullName>
    </submittedName>
</protein>
<dbReference type="InterPro" id="IPR029062">
    <property type="entry name" value="Class_I_gatase-like"/>
</dbReference>
<dbReference type="Gene3D" id="3.40.50.880">
    <property type="match status" value="1"/>
</dbReference>
<accession>A0ABS8THE2</accession>
<comment type="caution">
    <text evidence="1">The sequence shown here is derived from an EMBL/GenBank/DDBJ whole genome shotgun (WGS) entry which is preliminary data.</text>
</comment>
<dbReference type="EMBL" id="JACEIK010001588">
    <property type="protein sequence ID" value="MCD7470603.1"/>
    <property type="molecule type" value="Genomic_DNA"/>
</dbReference>
<sequence>MGSGFFGGTAAVKDEEDLKIRSSWLLLLRRYWFRLRTGQSQLKYSADRYQRRAGAEVYCCLGRDTWCNQSRNCKILKHWAFEGAESVLSMYMEELSSHAIAVESRVQKDAKVVTSRAPGTAIEYAVALVEVTWKERLMKFLAHWYISNLIPLFYHRSGSNVLA</sequence>
<proteinExistence type="predicted"/>
<name>A0ABS8THE2_DATST</name>
<keyword evidence="2" id="KW-1185">Reference proteome</keyword>
<organism evidence="1 2">
    <name type="scientific">Datura stramonium</name>
    <name type="common">Jimsonweed</name>
    <name type="synonym">Common thornapple</name>
    <dbReference type="NCBI Taxonomy" id="4076"/>
    <lineage>
        <taxon>Eukaryota</taxon>
        <taxon>Viridiplantae</taxon>
        <taxon>Streptophyta</taxon>
        <taxon>Embryophyta</taxon>
        <taxon>Tracheophyta</taxon>
        <taxon>Spermatophyta</taxon>
        <taxon>Magnoliopsida</taxon>
        <taxon>eudicotyledons</taxon>
        <taxon>Gunneridae</taxon>
        <taxon>Pentapetalae</taxon>
        <taxon>asterids</taxon>
        <taxon>lamiids</taxon>
        <taxon>Solanales</taxon>
        <taxon>Solanaceae</taxon>
        <taxon>Solanoideae</taxon>
        <taxon>Datureae</taxon>
        <taxon>Datura</taxon>
    </lineage>
</organism>
<evidence type="ECO:0000313" key="2">
    <source>
        <dbReference type="Proteomes" id="UP000823775"/>
    </source>
</evidence>
<dbReference type="Proteomes" id="UP000823775">
    <property type="component" value="Unassembled WGS sequence"/>
</dbReference>
<dbReference type="SUPFAM" id="SSF52317">
    <property type="entry name" value="Class I glutamine amidotransferase-like"/>
    <property type="match status" value="1"/>
</dbReference>